<keyword evidence="5 7" id="KW-0573">Peptidoglycan synthesis</keyword>
<comment type="similarity">
    <text evidence="2">Belongs to the YkuD family.</text>
</comment>
<dbReference type="RefSeq" id="WP_258734281.1">
    <property type="nucleotide sequence ID" value="NZ_JANTHZ010000010.1"/>
</dbReference>
<feature type="chain" id="PRO_5040790164" evidence="9">
    <location>
        <begin position="22"/>
        <end position="341"/>
    </location>
</feature>
<feature type="domain" description="L,D-TPase catalytic" evidence="10">
    <location>
        <begin position="55"/>
        <end position="186"/>
    </location>
</feature>
<keyword evidence="4 7" id="KW-0133">Cell shape</keyword>
<dbReference type="PANTHER" id="PTHR36699:SF1">
    <property type="entry name" value="L,D-TRANSPEPTIDASE YAFK-RELATED"/>
    <property type="match status" value="1"/>
</dbReference>
<dbReference type="GO" id="GO:0004180">
    <property type="term" value="F:carboxypeptidase activity"/>
    <property type="evidence" value="ECO:0007669"/>
    <property type="project" value="UniProtKB-ARBA"/>
</dbReference>
<dbReference type="PROSITE" id="PS51257">
    <property type="entry name" value="PROKAR_LIPOPROTEIN"/>
    <property type="match status" value="1"/>
</dbReference>
<evidence type="ECO:0000256" key="7">
    <source>
        <dbReference type="PROSITE-ProRule" id="PRU01373"/>
    </source>
</evidence>
<dbReference type="CDD" id="cd16913">
    <property type="entry name" value="YkuD_like"/>
    <property type="match status" value="1"/>
</dbReference>
<dbReference type="PROSITE" id="PS52029">
    <property type="entry name" value="LD_TPASE"/>
    <property type="match status" value="1"/>
</dbReference>
<keyword evidence="12" id="KW-1185">Reference proteome</keyword>
<evidence type="ECO:0000256" key="6">
    <source>
        <dbReference type="ARBA" id="ARBA00023316"/>
    </source>
</evidence>
<dbReference type="EMBL" id="JANTHZ010000010">
    <property type="protein sequence ID" value="MCS0497123.1"/>
    <property type="molecule type" value="Genomic_DNA"/>
</dbReference>
<dbReference type="Proteomes" id="UP001151088">
    <property type="component" value="Unassembled WGS sequence"/>
</dbReference>
<proteinExistence type="inferred from homology"/>
<evidence type="ECO:0000256" key="4">
    <source>
        <dbReference type="ARBA" id="ARBA00022960"/>
    </source>
</evidence>
<evidence type="ECO:0000256" key="2">
    <source>
        <dbReference type="ARBA" id="ARBA00005992"/>
    </source>
</evidence>
<feature type="signal peptide" evidence="9">
    <location>
        <begin position="1"/>
        <end position="21"/>
    </location>
</feature>
<comment type="caution">
    <text evidence="11">The sequence shown here is derived from an EMBL/GenBank/DDBJ whole genome shotgun (WGS) entry which is preliminary data.</text>
</comment>
<comment type="pathway">
    <text evidence="1 7">Cell wall biogenesis; peptidoglycan biosynthesis.</text>
</comment>
<protein>
    <submittedName>
        <fullName evidence="11">Murein L,D-transpeptidase</fullName>
    </submittedName>
</protein>
<dbReference type="InterPro" id="IPR005490">
    <property type="entry name" value="LD_TPept_cat_dom"/>
</dbReference>
<dbReference type="PANTHER" id="PTHR36699">
    <property type="entry name" value="LD-TRANSPEPTIDASE"/>
    <property type="match status" value="1"/>
</dbReference>
<evidence type="ECO:0000259" key="10">
    <source>
        <dbReference type="PROSITE" id="PS52029"/>
    </source>
</evidence>
<evidence type="ECO:0000256" key="9">
    <source>
        <dbReference type="SAM" id="SignalP"/>
    </source>
</evidence>
<feature type="active site" description="Nucleophile" evidence="7">
    <location>
        <position position="155"/>
    </location>
</feature>
<dbReference type="GO" id="GO:0071555">
    <property type="term" value="P:cell wall organization"/>
    <property type="evidence" value="ECO:0007669"/>
    <property type="project" value="UniProtKB-UniRule"/>
</dbReference>
<dbReference type="GO" id="GO:0016740">
    <property type="term" value="F:transferase activity"/>
    <property type="evidence" value="ECO:0007669"/>
    <property type="project" value="UniProtKB-KW"/>
</dbReference>
<dbReference type="AlphaFoldDB" id="A0A9X2T8F0"/>
<organism evidence="11 12">
    <name type="scientific">Ancylobacter mangrovi</name>
    <dbReference type="NCBI Taxonomy" id="2972472"/>
    <lineage>
        <taxon>Bacteria</taxon>
        <taxon>Pseudomonadati</taxon>
        <taxon>Pseudomonadota</taxon>
        <taxon>Alphaproteobacteria</taxon>
        <taxon>Hyphomicrobiales</taxon>
        <taxon>Xanthobacteraceae</taxon>
        <taxon>Ancylobacter</taxon>
    </lineage>
</organism>
<evidence type="ECO:0000313" key="12">
    <source>
        <dbReference type="Proteomes" id="UP001151088"/>
    </source>
</evidence>
<evidence type="ECO:0000256" key="8">
    <source>
        <dbReference type="SAM" id="MobiDB-lite"/>
    </source>
</evidence>
<dbReference type="GO" id="GO:0008360">
    <property type="term" value="P:regulation of cell shape"/>
    <property type="evidence" value="ECO:0007669"/>
    <property type="project" value="UniProtKB-UniRule"/>
</dbReference>
<evidence type="ECO:0000256" key="5">
    <source>
        <dbReference type="ARBA" id="ARBA00022984"/>
    </source>
</evidence>
<dbReference type="GO" id="GO:0009252">
    <property type="term" value="P:peptidoglycan biosynthetic process"/>
    <property type="evidence" value="ECO:0007669"/>
    <property type="project" value="UniProtKB-KW"/>
</dbReference>
<feature type="region of interest" description="Disordered" evidence="8">
    <location>
        <begin position="310"/>
        <end position="341"/>
    </location>
</feature>
<keyword evidence="3" id="KW-0808">Transferase</keyword>
<gene>
    <name evidence="11" type="ORF">NVS89_18710</name>
</gene>
<evidence type="ECO:0000313" key="11">
    <source>
        <dbReference type="EMBL" id="MCS0497123.1"/>
    </source>
</evidence>
<evidence type="ECO:0000256" key="1">
    <source>
        <dbReference type="ARBA" id="ARBA00004752"/>
    </source>
</evidence>
<sequence length="341" mass="37029">MSKLLARFGICALLLASLALAGCASIDSDDRGAVPLNGKILSEMSEKGMTPEDPIMIRIYKQESELEVWKRTNRGTYALLKTYPMCRWSGKLGPKTSEGDRQAPEGFYTITRAQLNPRSQFYLSFNLGYPNELESALGYTGSALMVHGACTSAGCYAMTDGGVAEIYALAREALKGGQEEFQVQALPFRMTPANFAAHRNDPNVPFWRNLEEGVDYFDMTRRPPVVTACAGRYRFTAQPSPEDAALDPLGACPADPSSQQIAQQLEQRQLAETAQMVAVAAANPAIAPPYVDGGMHESFREVLRRSGPEKLSAMTSSKIPVSRPDAALADPYSGEIVTASQ</sequence>
<name>A0A9X2T8F0_9HYPH</name>
<reference evidence="11" key="1">
    <citation type="submission" date="2022-08" db="EMBL/GenBank/DDBJ databases">
        <authorList>
            <person name="Li F."/>
        </authorList>
    </citation>
    <scope>NUCLEOTIDE SEQUENCE</scope>
    <source>
        <strain evidence="11">MQZ15Z-1</strain>
    </source>
</reference>
<dbReference type="SUPFAM" id="SSF141523">
    <property type="entry name" value="L,D-transpeptidase catalytic domain-like"/>
    <property type="match status" value="1"/>
</dbReference>
<feature type="active site" description="Proton donor/acceptor" evidence="7">
    <location>
        <position position="147"/>
    </location>
</feature>
<dbReference type="Pfam" id="PF03734">
    <property type="entry name" value="YkuD"/>
    <property type="match status" value="1"/>
</dbReference>
<evidence type="ECO:0000256" key="3">
    <source>
        <dbReference type="ARBA" id="ARBA00022679"/>
    </source>
</evidence>
<accession>A0A9X2T8F0</accession>
<dbReference type="InterPro" id="IPR038063">
    <property type="entry name" value="Transpep_catalytic_dom"/>
</dbReference>
<keyword evidence="6 7" id="KW-0961">Cell wall biogenesis/degradation</keyword>
<keyword evidence="9" id="KW-0732">Signal</keyword>